<dbReference type="GO" id="GO:0005539">
    <property type="term" value="F:glycosaminoglycan binding"/>
    <property type="evidence" value="ECO:0007669"/>
    <property type="project" value="TreeGrafter"/>
</dbReference>
<comment type="caution">
    <text evidence="8">The sequence shown here is derived from an EMBL/GenBank/DDBJ whole genome shotgun (WGS) entry which is preliminary data.</text>
</comment>
<comment type="cofactor">
    <cofactor evidence="1">
        <name>Ca(2+)</name>
        <dbReference type="ChEBI" id="CHEBI:29108"/>
    </cofactor>
</comment>
<evidence type="ECO:0000313" key="8">
    <source>
        <dbReference type="EMBL" id="CAJ0592869.1"/>
    </source>
</evidence>
<evidence type="ECO:0000313" key="9">
    <source>
        <dbReference type="Proteomes" id="UP001176961"/>
    </source>
</evidence>
<dbReference type="Pfam" id="PF00884">
    <property type="entry name" value="Sulfatase"/>
    <property type="match status" value="1"/>
</dbReference>
<dbReference type="AlphaFoldDB" id="A0AA36GFR1"/>
<name>A0AA36GFR1_CYLNA</name>
<evidence type="ECO:0000256" key="6">
    <source>
        <dbReference type="SAM" id="MobiDB-lite"/>
    </source>
</evidence>
<sequence length="723" mass="84444">MGYAMVSLVSLVPHGIRLTNNKLRNFSRKTMGWETALFPVLATLLLRSSCFHYDIKKNVVLIITDDQDIELGSMNFMPKVLRLMKEKGTEFKGGFVSTPICCPSRSSLLTGMYVHNHNVQTNNHNCSGDEWRKLHEHRSIGIYMQKAGYRTAYLGKYLNEYEGDYVPPGWEHWLGLVKNSKFYNYTINLNGDRVKYGADYEKDYFTDLVTNASIKFIEEHFLNHNDKPFLLVVSYPAPHGPEDPAPQFADMFEDIDSHRTESWNYAPNPDKQWLLQRTGKMEPVHVAFTDLLHRRRMQTLQSVDEGVHHIFTTLRDHNYLSSTYAFYTSDHGYHLGQFGLIKGKNMPYEFDIRVPFFLRGPGVMKNFSIREPVVNVDIAPTLLAIAGAEIPDHMDGRNLLDLVALKKAESQGKLDKPSLPAPWRDTVLIERGKMPKLRKIRDRWLNQKEHFGKEMRLNEACSKPEWQRPCSGVQQWTCYRAPDDRWRILKCRERKNRHCACAEKSEKRPKRSTMSLEENNPELVDEFLRDVHEYNIVRNKEWYQGHFSSPLSRRRRNACSCRGNMPHPLKLDEFNVPPTVSSDHHRKKKEKGGSNAERAACSVQQMNCFLHSTDHWKTPPLWPGEYGQFCFCQNSNNNTYWCLRTINKDENFLYCEFVTEFVSFYDLNEDPYQLHNVVYSLDMDVLEKLSERLRYLRDCKGASCELYSRSDWEQHIDDTHDNS</sequence>
<dbReference type="InterPro" id="IPR000917">
    <property type="entry name" value="Sulfatase_N"/>
</dbReference>
<dbReference type="PROSITE" id="PS00523">
    <property type="entry name" value="SULFATASE_1"/>
    <property type="match status" value="1"/>
</dbReference>
<keyword evidence="5" id="KW-0325">Glycoprotein</keyword>
<evidence type="ECO:0000259" key="7">
    <source>
        <dbReference type="Pfam" id="PF00884"/>
    </source>
</evidence>
<dbReference type="Proteomes" id="UP001176961">
    <property type="component" value="Unassembled WGS sequence"/>
</dbReference>
<reference evidence="8" key="1">
    <citation type="submission" date="2023-07" db="EMBL/GenBank/DDBJ databases">
        <authorList>
            <consortium name="CYATHOMIX"/>
        </authorList>
    </citation>
    <scope>NUCLEOTIDE SEQUENCE</scope>
    <source>
        <strain evidence="8">N/A</strain>
    </source>
</reference>
<accession>A0AA36GFR1</accession>
<keyword evidence="9" id="KW-1185">Reference proteome</keyword>
<dbReference type="Gene3D" id="3.40.720.10">
    <property type="entry name" value="Alkaline Phosphatase, subunit A"/>
    <property type="match status" value="1"/>
</dbReference>
<feature type="domain" description="Sulfatase N-terminal" evidence="7">
    <location>
        <begin position="57"/>
        <end position="387"/>
    </location>
</feature>
<dbReference type="PANTHER" id="PTHR43108">
    <property type="entry name" value="N-ACETYLGLUCOSAMINE-6-SULFATASE FAMILY MEMBER"/>
    <property type="match status" value="1"/>
</dbReference>
<organism evidence="8 9">
    <name type="scientific">Cylicocyclus nassatus</name>
    <name type="common">Nematode worm</name>
    <dbReference type="NCBI Taxonomy" id="53992"/>
    <lineage>
        <taxon>Eukaryota</taxon>
        <taxon>Metazoa</taxon>
        <taxon>Ecdysozoa</taxon>
        <taxon>Nematoda</taxon>
        <taxon>Chromadorea</taxon>
        <taxon>Rhabditida</taxon>
        <taxon>Rhabditina</taxon>
        <taxon>Rhabditomorpha</taxon>
        <taxon>Strongyloidea</taxon>
        <taxon>Strongylidae</taxon>
        <taxon>Cylicocyclus</taxon>
    </lineage>
</organism>
<evidence type="ECO:0000256" key="1">
    <source>
        <dbReference type="ARBA" id="ARBA00001913"/>
    </source>
</evidence>
<dbReference type="SUPFAM" id="SSF53649">
    <property type="entry name" value="Alkaline phosphatase-like"/>
    <property type="match status" value="1"/>
</dbReference>
<dbReference type="GO" id="GO:0008449">
    <property type="term" value="F:N-acetylglucosamine-6-sulfatase activity"/>
    <property type="evidence" value="ECO:0007669"/>
    <property type="project" value="TreeGrafter"/>
</dbReference>
<gene>
    <name evidence="8" type="ORF">CYNAS_LOCUS4852</name>
</gene>
<protein>
    <recommendedName>
        <fullName evidence="7">Sulfatase N-terminal domain-containing protein</fullName>
    </recommendedName>
</protein>
<evidence type="ECO:0000256" key="4">
    <source>
        <dbReference type="ARBA" id="ARBA00022801"/>
    </source>
</evidence>
<dbReference type="PANTHER" id="PTHR43108:SF16">
    <property type="entry name" value="EXTRACELLULAR SULFATASE SULF-1 HOMOLOG"/>
    <property type="match status" value="1"/>
</dbReference>
<dbReference type="InterPro" id="IPR017850">
    <property type="entry name" value="Alkaline_phosphatase_core_sf"/>
</dbReference>
<keyword evidence="3" id="KW-0732">Signal</keyword>
<comment type="similarity">
    <text evidence="2">Belongs to the sulfatase family.</text>
</comment>
<dbReference type="EMBL" id="CATQJL010000112">
    <property type="protein sequence ID" value="CAJ0592869.1"/>
    <property type="molecule type" value="Genomic_DNA"/>
</dbReference>
<evidence type="ECO:0000256" key="3">
    <source>
        <dbReference type="ARBA" id="ARBA00022729"/>
    </source>
</evidence>
<proteinExistence type="inferred from homology"/>
<dbReference type="InterPro" id="IPR024607">
    <property type="entry name" value="Sulfatase_CS"/>
</dbReference>
<evidence type="ECO:0000256" key="5">
    <source>
        <dbReference type="ARBA" id="ARBA00023180"/>
    </source>
</evidence>
<keyword evidence="4" id="KW-0378">Hydrolase</keyword>
<evidence type="ECO:0000256" key="2">
    <source>
        <dbReference type="ARBA" id="ARBA00008779"/>
    </source>
</evidence>
<feature type="region of interest" description="Disordered" evidence="6">
    <location>
        <begin position="572"/>
        <end position="596"/>
    </location>
</feature>
<dbReference type="CDD" id="cd16147">
    <property type="entry name" value="G6S"/>
    <property type="match status" value="1"/>
</dbReference>